<accession>A0ABV2H571</accession>
<name>A0ABV2H571_9HYPH</name>
<sequence>MKKPVTGQHESQEGTAAERPATDPARAPFADAFALNPLMAQSAAAMAAATALGMTIAGQFAGAFFGALQGAMEAQNRLDTGANRQAAEPKEAPVRAEAQAPSAEATEPKVKRKPEPPKPAVEASRTARKPRATKPVGQRSTTTKAAGNLKQISGIGPKLEKVLNDMGVTRVDQIAAWTADEVTRFDEALGLDGRIDRDDWVGQAKKLAK</sequence>
<keyword evidence="2" id="KW-0472">Membrane</keyword>
<dbReference type="EMBL" id="JBEPLJ010000006">
    <property type="protein sequence ID" value="MET3585696.1"/>
    <property type="molecule type" value="Genomic_DNA"/>
</dbReference>
<dbReference type="Proteomes" id="UP001549031">
    <property type="component" value="Unassembled WGS sequence"/>
</dbReference>
<comment type="caution">
    <text evidence="3">The sequence shown here is derived from an EMBL/GenBank/DDBJ whole genome shotgun (WGS) entry which is preliminary data.</text>
</comment>
<organism evidence="3 4">
    <name type="scientific">Pseudorhizobium tarimense</name>
    <dbReference type="NCBI Taxonomy" id="1079109"/>
    <lineage>
        <taxon>Bacteria</taxon>
        <taxon>Pseudomonadati</taxon>
        <taxon>Pseudomonadota</taxon>
        <taxon>Alphaproteobacteria</taxon>
        <taxon>Hyphomicrobiales</taxon>
        <taxon>Rhizobiaceae</taxon>
        <taxon>Rhizobium/Agrobacterium group</taxon>
        <taxon>Pseudorhizobium</taxon>
    </lineage>
</organism>
<gene>
    <name evidence="3" type="ORF">ABID21_001805</name>
</gene>
<dbReference type="Gene3D" id="1.10.150.20">
    <property type="entry name" value="5' to 3' exonuclease, C-terminal subdomain"/>
    <property type="match status" value="1"/>
</dbReference>
<reference evidence="3 4" key="1">
    <citation type="submission" date="2024-06" db="EMBL/GenBank/DDBJ databases">
        <title>Genomic Encyclopedia of Type Strains, Phase IV (KMG-IV): sequencing the most valuable type-strain genomes for metagenomic binning, comparative biology and taxonomic classification.</title>
        <authorList>
            <person name="Goeker M."/>
        </authorList>
    </citation>
    <scope>NUCLEOTIDE SEQUENCE [LARGE SCALE GENOMIC DNA]</scope>
    <source>
        <strain evidence="3 4">DSM 105042</strain>
    </source>
</reference>
<evidence type="ECO:0000313" key="3">
    <source>
        <dbReference type="EMBL" id="MET3585696.1"/>
    </source>
</evidence>
<protein>
    <submittedName>
        <fullName evidence="3">NADH-quinone oxidoreductase subunit E</fullName>
    </submittedName>
</protein>
<feature type="region of interest" description="Disordered" evidence="1">
    <location>
        <begin position="1"/>
        <end position="25"/>
    </location>
</feature>
<evidence type="ECO:0000256" key="2">
    <source>
        <dbReference type="SAM" id="Phobius"/>
    </source>
</evidence>
<evidence type="ECO:0000256" key="1">
    <source>
        <dbReference type="SAM" id="MobiDB-lite"/>
    </source>
</evidence>
<feature type="region of interest" description="Disordered" evidence="1">
    <location>
        <begin position="80"/>
        <end position="148"/>
    </location>
</feature>
<dbReference type="RefSeq" id="WP_247243635.1">
    <property type="nucleotide sequence ID" value="NZ_JALJRA010000006.1"/>
</dbReference>
<evidence type="ECO:0000313" key="4">
    <source>
        <dbReference type="Proteomes" id="UP001549031"/>
    </source>
</evidence>
<keyword evidence="2" id="KW-0812">Transmembrane</keyword>
<proteinExistence type="predicted"/>
<keyword evidence="4" id="KW-1185">Reference proteome</keyword>
<keyword evidence="2" id="KW-1133">Transmembrane helix</keyword>
<feature type="compositionally biased region" description="Basic and acidic residues" evidence="1">
    <location>
        <begin position="106"/>
        <end position="116"/>
    </location>
</feature>
<feature type="transmembrane region" description="Helical" evidence="2">
    <location>
        <begin position="43"/>
        <end position="68"/>
    </location>
</feature>